<keyword evidence="3" id="KW-1185">Reference proteome</keyword>
<evidence type="ECO:0000313" key="3">
    <source>
        <dbReference type="Proteomes" id="UP000002171"/>
    </source>
</evidence>
<accession>A0A7U8GS04</accession>
<reference evidence="2 3" key="1">
    <citation type="submission" date="2006-02" db="EMBL/GenBank/DDBJ databases">
        <authorList>
            <person name="Pinhassi J."/>
            <person name="Pedros-Alio C."/>
            <person name="Ferriera S."/>
            <person name="Johnson J."/>
            <person name="Kravitz S."/>
            <person name="Halpern A."/>
            <person name="Remington K."/>
            <person name="Beeson K."/>
            <person name="Tran B."/>
            <person name="Rogers Y.-H."/>
            <person name="Friedman R."/>
            <person name="Venter J.C."/>
        </authorList>
    </citation>
    <scope>NUCLEOTIDE SEQUENCE [LARGE SCALE GENOMIC DNA]</scope>
    <source>
        <strain evidence="2 3">MED92</strain>
    </source>
</reference>
<gene>
    <name evidence="2" type="ORF">MED92_03478</name>
</gene>
<feature type="region of interest" description="Disordered" evidence="1">
    <location>
        <begin position="1"/>
        <end position="32"/>
    </location>
</feature>
<proteinExistence type="predicted"/>
<dbReference type="Proteomes" id="UP000002171">
    <property type="component" value="Unassembled WGS sequence"/>
</dbReference>
<evidence type="ECO:0000256" key="1">
    <source>
        <dbReference type="SAM" id="MobiDB-lite"/>
    </source>
</evidence>
<name>A0A7U8GS04_NEPCE</name>
<dbReference type="InterPro" id="IPR058059">
    <property type="entry name" value="PA3496-like"/>
</dbReference>
<dbReference type="NCBIfam" id="NF046101">
    <property type="entry name" value="PA3496_fam"/>
    <property type="match status" value="1"/>
</dbReference>
<dbReference type="RefSeq" id="WP_007022712.1">
    <property type="nucleotide sequence ID" value="NZ_CH724127.1"/>
</dbReference>
<feature type="compositionally biased region" description="Polar residues" evidence="1">
    <location>
        <begin position="1"/>
        <end position="12"/>
    </location>
</feature>
<comment type="caution">
    <text evidence="2">The sequence shown here is derived from an EMBL/GenBank/DDBJ whole genome shotgun (WGS) entry which is preliminary data.</text>
</comment>
<dbReference type="OrthoDB" id="6121121at2"/>
<dbReference type="AlphaFoldDB" id="A0A7U8GS04"/>
<feature type="compositionally biased region" description="Acidic residues" evidence="1">
    <location>
        <begin position="13"/>
        <end position="30"/>
    </location>
</feature>
<protein>
    <submittedName>
        <fullName evidence="2">Uncharacterized protein</fullName>
    </submittedName>
</protein>
<organism evidence="2 3">
    <name type="scientific">Neptuniibacter caesariensis</name>
    <dbReference type="NCBI Taxonomy" id="207954"/>
    <lineage>
        <taxon>Bacteria</taxon>
        <taxon>Pseudomonadati</taxon>
        <taxon>Pseudomonadota</taxon>
        <taxon>Gammaproteobacteria</taxon>
        <taxon>Oceanospirillales</taxon>
        <taxon>Oceanospirillaceae</taxon>
        <taxon>Neptuniibacter</taxon>
    </lineage>
</organism>
<evidence type="ECO:0000313" key="2">
    <source>
        <dbReference type="EMBL" id="EAR61977.1"/>
    </source>
</evidence>
<sequence length="72" mass="8611">MSQQRPVSNESDVTVENEDWLPEDEFEDASDATIYPKESINPAKRRRLEAMREERELLNDIRDVFDDYDFED</sequence>
<dbReference type="EMBL" id="AAOW01000005">
    <property type="protein sequence ID" value="EAR61977.1"/>
    <property type="molecule type" value="Genomic_DNA"/>
</dbReference>